<keyword evidence="3" id="KW-1185">Reference proteome</keyword>
<dbReference type="AlphaFoldDB" id="A0A1V6PKD6"/>
<keyword evidence="1" id="KW-1133">Transmembrane helix</keyword>
<accession>A0A1V6PKD6</accession>
<protein>
    <submittedName>
        <fullName evidence="2">Uncharacterized protein</fullName>
    </submittedName>
</protein>
<organism evidence="2 3">
    <name type="scientific">Penicillium antarcticum</name>
    <dbReference type="NCBI Taxonomy" id="416450"/>
    <lineage>
        <taxon>Eukaryota</taxon>
        <taxon>Fungi</taxon>
        <taxon>Dikarya</taxon>
        <taxon>Ascomycota</taxon>
        <taxon>Pezizomycotina</taxon>
        <taxon>Eurotiomycetes</taxon>
        <taxon>Eurotiomycetidae</taxon>
        <taxon>Eurotiales</taxon>
        <taxon>Aspergillaceae</taxon>
        <taxon>Penicillium</taxon>
    </lineage>
</organism>
<reference evidence="3" key="1">
    <citation type="journal article" date="2017" name="Nat. Microbiol.">
        <title>Global analysis of biosynthetic gene clusters reveals vast potential of secondary metabolite production in Penicillium species.</title>
        <authorList>
            <person name="Nielsen J.C."/>
            <person name="Grijseels S."/>
            <person name="Prigent S."/>
            <person name="Ji B."/>
            <person name="Dainat J."/>
            <person name="Nielsen K.F."/>
            <person name="Frisvad J.C."/>
            <person name="Workman M."/>
            <person name="Nielsen J."/>
        </authorList>
    </citation>
    <scope>NUCLEOTIDE SEQUENCE [LARGE SCALE GENOMIC DNA]</scope>
    <source>
        <strain evidence="3">IBT 31811</strain>
    </source>
</reference>
<evidence type="ECO:0000313" key="3">
    <source>
        <dbReference type="Proteomes" id="UP000191672"/>
    </source>
</evidence>
<name>A0A1V6PKD6_9EURO</name>
<evidence type="ECO:0000313" key="2">
    <source>
        <dbReference type="EMBL" id="OQD77343.1"/>
    </source>
</evidence>
<proteinExistence type="predicted"/>
<dbReference type="EMBL" id="MDYN01000113">
    <property type="protein sequence ID" value="OQD77343.1"/>
    <property type="molecule type" value="Genomic_DNA"/>
</dbReference>
<sequence length="240" mass="26662">MVNFASFPPIFFTTIESRAKGKKLNFAVALVTYTLVGVLVTFTWAGQDEKVQGILIGIISILPSLSECLRLTKALDLPFVTPRVVCFAVAASSSLSKLLADILSLQTCLLLRFIIVVVLVLDYICLALGFYWLFQKSMSGHLGRSKLRSEMYQLCIIALILLVVAVPGAILGSWRLCLELQLISSGSCYLRHVGFNRPKTCAEQDPLPRHKSRQPHADRDSATYETMIRNIYNGHILEGQ</sequence>
<dbReference type="Proteomes" id="UP000191672">
    <property type="component" value="Unassembled WGS sequence"/>
</dbReference>
<feature type="transmembrane region" description="Helical" evidence="1">
    <location>
        <begin position="154"/>
        <end position="174"/>
    </location>
</feature>
<evidence type="ECO:0000256" key="1">
    <source>
        <dbReference type="SAM" id="Phobius"/>
    </source>
</evidence>
<feature type="transmembrane region" description="Helical" evidence="1">
    <location>
        <begin position="24"/>
        <end position="45"/>
    </location>
</feature>
<keyword evidence="1" id="KW-0472">Membrane</keyword>
<comment type="caution">
    <text evidence="2">The sequence shown here is derived from an EMBL/GenBank/DDBJ whole genome shotgun (WGS) entry which is preliminary data.</text>
</comment>
<keyword evidence="1" id="KW-0812">Transmembrane</keyword>
<feature type="transmembrane region" description="Helical" evidence="1">
    <location>
        <begin position="109"/>
        <end position="134"/>
    </location>
</feature>
<gene>
    <name evidence="2" type="ORF">PENANT_c113G11439</name>
</gene>